<keyword evidence="3 5" id="KW-0687">Ribonucleoprotein</keyword>
<evidence type="ECO:0000313" key="8">
    <source>
        <dbReference type="Proteomes" id="UP001575181"/>
    </source>
</evidence>
<organism evidence="7 8">
    <name type="scientific">Thiohalorhabdus methylotrophus</name>
    <dbReference type="NCBI Taxonomy" id="3242694"/>
    <lineage>
        <taxon>Bacteria</taxon>
        <taxon>Pseudomonadati</taxon>
        <taxon>Pseudomonadota</taxon>
        <taxon>Gammaproteobacteria</taxon>
        <taxon>Thiohalorhabdales</taxon>
        <taxon>Thiohalorhabdaceae</taxon>
        <taxon>Thiohalorhabdus</taxon>
    </lineage>
</organism>
<dbReference type="Proteomes" id="UP001575181">
    <property type="component" value="Unassembled WGS sequence"/>
</dbReference>
<sequence length="205" mass="21937">MQIPVKTPNNEEKGAAELADAVFAVPFREGLIHQVVQATMAGQRAGTHDTKTRGEIAGGGRKPWRQKGTGRARAGTIRSPLWRGGGTVFGPTPRSYAQKVNKKMRQGAIRSLLSELARREELLVVQGLGVSEGKTRELAGTLKALDAEDALVITTADDTLVARAGGNLPRVDVMTSKQVGALALVKHAKVVATEEALRELEERLS</sequence>
<dbReference type="PANTHER" id="PTHR10746">
    <property type="entry name" value="50S RIBOSOMAL PROTEIN L4"/>
    <property type="match status" value="1"/>
</dbReference>
<keyword evidence="5" id="KW-0694">RNA-binding</keyword>
<name>A0ABV4TSV2_9GAMM</name>
<evidence type="ECO:0000256" key="6">
    <source>
        <dbReference type="SAM" id="MobiDB-lite"/>
    </source>
</evidence>
<keyword evidence="5" id="KW-0699">rRNA-binding</keyword>
<comment type="function">
    <text evidence="5">One of the primary rRNA binding proteins, this protein initially binds near the 5'-end of the 23S rRNA. It is important during the early stages of 50S assembly. It makes multiple contacts with different domains of the 23S rRNA in the assembled 50S subunit and ribosome.</text>
</comment>
<comment type="similarity">
    <text evidence="1 5">Belongs to the universal ribosomal protein uL4 family.</text>
</comment>
<dbReference type="Pfam" id="PF00573">
    <property type="entry name" value="Ribosomal_L4"/>
    <property type="match status" value="1"/>
</dbReference>
<evidence type="ECO:0000256" key="1">
    <source>
        <dbReference type="ARBA" id="ARBA00010528"/>
    </source>
</evidence>
<dbReference type="InterPro" id="IPR013005">
    <property type="entry name" value="Ribosomal_uL4-like"/>
</dbReference>
<evidence type="ECO:0000256" key="3">
    <source>
        <dbReference type="ARBA" id="ARBA00023274"/>
    </source>
</evidence>
<dbReference type="PANTHER" id="PTHR10746:SF6">
    <property type="entry name" value="LARGE RIBOSOMAL SUBUNIT PROTEIN UL4M"/>
    <property type="match status" value="1"/>
</dbReference>
<dbReference type="SUPFAM" id="SSF52166">
    <property type="entry name" value="Ribosomal protein L4"/>
    <property type="match status" value="1"/>
</dbReference>
<protein>
    <recommendedName>
        <fullName evidence="4 5">Large ribosomal subunit protein uL4</fullName>
    </recommendedName>
</protein>
<feature type="region of interest" description="Disordered" evidence="6">
    <location>
        <begin position="42"/>
        <end position="92"/>
    </location>
</feature>
<evidence type="ECO:0000256" key="5">
    <source>
        <dbReference type="HAMAP-Rule" id="MF_01328"/>
    </source>
</evidence>
<gene>
    <name evidence="5 7" type="primary">rplD</name>
    <name evidence="7" type="ORF">ACERLL_02230</name>
</gene>
<dbReference type="Gene3D" id="3.40.1370.10">
    <property type="match status" value="1"/>
</dbReference>
<dbReference type="InterPro" id="IPR023574">
    <property type="entry name" value="Ribosomal_uL4_dom_sf"/>
</dbReference>
<comment type="function">
    <text evidence="5">Forms part of the polypeptide exit tunnel.</text>
</comment>
<proteinExistence type="inferred from homology"/>
<comment type="subunit">
    <text evidence="5">Part of the 50S ribosomal subunit.</text>
</comment>
<dbReference type="RefSeq" id="WP_373654432.1">
    <property type="nucleotide sequence ID" value="NZ_JBGUAW010000002.1"/>
</dbReference>
<reference evidence="7 8" key="1">
    <citation type="submission" date="2024-08" db="EMBL/GenBank/DDBJ databases">
        <title>Whole-genome sequencing of halo(alkali)philic microorganisms from hypersaline lakes.</title>
        <authorList>
            <person name="Sorokin D.Y."/>
            <person name="Merkel A.Y."/>
            <person name="Messina E."/>
            <person name="Yakimov M."/>
        </authorList>
    </citation>
    <scope>NUCLEOTIDE SEQUENCE [LARGE SCALE GENOMIC DNA]</scope>
    <source>
        <strain evidence="7 8">Cl-TMA</strain>
    </source>
</reference>
<evidence type="ECO:0000256" key="2">
    <source>
        <dbReference type="ARBA" id="ARBA00022980"/>
    </source>
</evidence>
<accession>A0ABV4TSV2</accession>
<dbReference type="NCBIfam" id="TIGR03953">
    <property type="entry name" value="rplD_bact"/>
    <property type="match status" value="1"/>
</dbReference>
<evidence type="ECO:0000313" key="7">
    <source>
        <dbReference type="EMBL" id="MFA9459641.1"/>
    </source>
</evidence>
<dbReference type="InterPro" id="IPR002136">
    <property type="entry name" value="Ribosomal_uL4"/>
</dbReference>
<dbReference type="EMBL" id="JBGUAW010000002">
    <property type="protein sequence ID" value="MFA9459641.1"/>
    <property type="molecule type" value="Genomic_DNA"/>
</dbReference>
<dbReference type="GO" id="GO:0005840">
    <property type="term" value="C:ribosome"/>
    <property type="evidence" value="ECO:0007669"/>
    <property type="project" value="UniProtKB-KW"/>
</dbReference>
<comment type="caution">
    <text evidence="7">The sequence shown here is derived from an EMBL/GenBank/DDBJ whole genome shotgun (WGS) entry which is preliminary data.</text>
</comment>
<dbReference type="HAMAP" id="MF_01328_B">
    <property type="entry name" value="Ribosomal_uL4_B"/>
    <property type="match status" value="1"/>
</dbReference>
<keyword evidence="8" id="KW-1185">Reference proteome</keyword>
<keyword evidence="2 5" id="KW-0689">Ribosomal protein</keyword>
<evidence type="ECO:0000256" key="4">
    <source>
        <dbReference type="ARBA" id="ARBA00035244"/>
    </source>
</evidence>